<dbReference type="Proteomes" id="UP000475862">
    <property type="component" value="Unassembled WGS sequence"/>
</dbReference>
<dbReference type="Pfam" id="PF03564">
    <property type="entry name" value="DUF1759"/>
    <property type="match status" value="1"/>
</dbReference>
<organism evidence="1 2">
    <name type="scientific">Aphis glycines</name>
    <name type="common">Soybean aphid</name>
    <dbReference type="NCBI Taxonomy" id="307491"/>
    <lineage>
        <taxon>Eukaryota</taxon>
        <taxon>Metazoa</taxon>
        <taxon>Ecdysozoa</taxon>
        <taxon>Arthropoda</taxon>
        <taxon>Hexapoda</taxon>
        <taxon>Insecta</taxon>
        <taxon>Pterygota</taxon>
        <taxon>Neoptera</taxon>
        <taxon>Paraneoptera</taxon>
        <taxon>Hemiptera</taxon>
        <taxon>Sternorrhyncha</taxon>
        <taxon>Aphidomorpha</taxon>
        <taxon>Aphidoidea</taxon>
        <taxon>Aphididae</taxon>
        <taxon>Aphidini</taxon>
        <taxon>Aphis</taxon>
        <taxon>Aphis</taxon>
    </lineage>
</organism>
<dbReference type="OrthoDB" id="7615865at2759"/>
<evidence type="ECO:0000313" key="2">
    <source>
        <dbReference type="Proteomes" id="UP000475862"/>
    </source>
</evidence>
<proteinExistence type="predicted"/>
<dbReference type="InterPro" id="IPR005312">
    <property type="entry name" value="DUF1759"/>
</dbReference>
<dbReference type="AlphaFoldDB" id="A0A6G0TAJ3"/>
<dbReference type="EMBL" id="VYZN01000048">
    <property type="protein sequence ID" value="KAE9528805.1"/>
    <property type="molecule type" value="Genomic_DNA"/>
</dbReference>
<comment type="caution">
    <text evidence="1">The sequence shown here is derived from an EMBL/GenBank/DDBJ whole genome shotgun (WGS) entry which is preliminary data.</text>
</comment>
<evidence type="ECO:0000313" key="1">
    <source>
        <dbReference type="EMBL" id="KAE9528805.1"/>
    </source>
</evidence>
<reference evidence="1 2" key="1">
    <citation type="submission" date="2019-08" db="EMBL/GenBank/DDBJ databases">
        <title>The genome of the soybean aphid Biotype 1, its phylome, world population structure and adaptation to the North American continent.</title>
        <authorList>
            <person name="Giordano R."/>
            <person name="Donthu R.K."/>
            <person name="Hernandez A.G."/>
            <person name="Wright C.L."/>
            <person name="Zimin A.V."/>
        </authorList>
    </citation>
    <scope>NUCLEOTIDE SEQUENCE [LARGE SCALE GENOMIC DNA]</scope>
    <source>
        <tissue evidence="1">Whole aphids</tissue>
    </source>
</reference>
<keyword evidence="2" id="KW-1185">Reference proteome</keyword>
<accession>A0A6G0TAJ3</accession>
<protein>
    <recommendedName>
        <fullName evidence="3">Peptidase A2 domain-containing protein</fullName>
    </recommendedName>
</protein>
<sequence>MVGVMELLEQCDRANESLTTPSYSHNSRNKKFKMLKRFLLSILLHSTGIGSAREVIQDFKTTEENYQVAYDVLKIRYENKSAIIQSHKRLLLTTLKVTVASASELQRLHYYISSNINALIPLNQPDLEVFLSNRITAYEAGDIETVSYCGEAVKNNMTYKCGTKKFDQSSSEPDKVVCLADILTSKKNINAGSKSTNNMIILATAIVAITDINGTPQLCRAVIDLGAKNSLITTACAKRLQSPFE</sequence>
<gene>
    <name evidence="1" type="ORF">AGLY_012380</name>
</gene>
<name>A0A6G0TAJ3_APHGL</name>
<evidence type="ECO:0008006" key="3">
    <source>
        <dbReference type="Google" id="ProtNLM"/>
    </source>
</evidence>